<keyword evidence="3" id="KW-1185">Reference proteome</keyword>
<accession>A0A087M4W6</accession>
<evidence type="ECO:0000313" key="2">
    <source>
        <dbReference type="EMBL" id="KFL31919.1"/>
    </source>
</evidence>
<dbReference type="InterPro" id="IPR005149">
    <property type="entry name" value="Tscrpt_reg_PadR_N"/>
</dbReference>
<evidence type="ECO:0000259" key="1">
    <source>
        <dbReference type="Pfam" id="PF03551"/>
    </source>
</evidence>
<dbReference type="RefSeq" id="WP_035080429.1">
    <property type="nucleotide sequence ID" value="NZ_JQGC01000004.1"/>
</dbReference>
<reference evidence="2 3" key="1">
    <citation type="submission" date="2014-08" db="EMBL/GenBank/DDBJ databases">
        <authorList>
            <person name="Hassan Y.I."/>
            <person name="Lepp D."/>
            <person name="Zhou T."/>
        </authorList>
    </citation>
    <scope>NUCLEOTIDE SEQUENCE [LARGE SCALE GENOMIC DNA]</scope>
    <source>
        <strain evidence="2 3">IFO13584</strain>
    </source>
</reference>
<dbReference type="Gene3D" id="1.10.10.10">
    <property type="entry name" value="Winged helix-like DNA-binding domain superfamily/Winged helix DNA-binding domain"/>
    <property type="match status" value="1"/>
</dbReference>
<dbReference type="EMBL" id="JQGC01000004">
    <property type="protein sequence ID" value="KFL31919.1"/>
    <property type="molecule type" value="Genomic_DNA"/>
</dbReference>
<dbReference type="InterPro" id="IPR052509">
    <property type="entry name" value="Metal_resp_DNA-bind_regulator"/>
</dbReference>
<dbReference type="Pfam" id="PF03551">
    <property type="entry name" value="PadR"/>
    <property type="match status" value="1"/>
</dbReference>
<dbReference type="PANTHER" id="PTHR33169:SF14">
    <property type="entry name" value="TRANSCRIPTIONAL REGULATOR RV3488"/>
    <property type="match status" value="1"/>
</dbReference>
<evidence type="ECO:0000313" key="3">
    <source>
        <dbReference type="Proteomes" id="UP000028981"/>
    </source>
</evidence>
<protein>
    <submittedName>
        <fullName evidence="2">PadR family transcriptional regulator</fullName>
    </submittedName>
</protein>
<name>A0A087M4W6_9HYPH</name>
<dbReference type="AlphaFoldDB" id="A0A087M4W6"/>
<dbReference type="InterPro" id="IPR036390">
    <property type="entry name" value="WH_DNA-bd_sf"/>
</dbReference>
<comment type="caution">
    <text evidence="2">The sequence shown here is derived from an EMBL/GenBank/DDBJ whole genome shotgun (WGS) entry which is preliminary data.</text>
</comment>
<dbReference type="STRING" id="46914.JP75_05830"/>
<dbReference type="InterPro" id="IPR036388">
    <property type="entry name" value="WH-like_DNA-bd_sf"/>
</dbReference>
<sequence>MPPTPSTFLNGIPELLVLRLLRDREMYGYELVQAIREASADQLTFAEGVIYPLLHTLERDGALSTRRQTINGRSRVYYSITPTGNERLDALSAHWRALTGAIANILKAPHHA</sequence>
<dbReference type="PANTHER" id="PTHR33169">
    <property type="entry name" value="PADR-FAMILY TRANSCRIPTIONAL REGULATOR"/>
    <property type="match status" value="1"/>
</dbReference>
<feature type="domain" description="Transcription regulator PadR N-terminal" evidence="1">
    <location>
        <begin position="17"/>
        <end position="89"/>
    </location>
</feature>
<dbReference type="SUPFAM" id="SSF46785">
    <property type="entry name" value="Winged helix' DNA-binding domain"/>
    <property type="match status" value="1"/>
</dbReference>
<gene>
    <name evidence="2" type="ORF">JP75_05830</name>
</gene>
<organism evidence="2 3">
    <name type="scientific">Devosia riboflavina</name>
    <dbReference type="NCBI Taxonomy" id="46914"/>
    <lineage>
        <taxon>Bacteria</taxon>
        <taxon>Pseudomonadati</taxon>
        <taxon>Pseudomonadota</taxon>
        <taxon>Alphaproteobacteria</taxon>
        <taxon>Hyphomicrobiales</taxon>
        <taxon>Devosiaceae</taxon>
        <taxon>Devosia</taxon>
    </lineage>
</organism>
<proteinExistence type="predicted"/>
<dbReference type="OrthoDB" id="9814826at2"/>
<dbReference type="Proteomes" id="UP000028981">
    <property type="component" value="Unassembled WGS sequence"/>
</dbReference>